<gene>
    <name evidence="2" type="ORF">FOKN1_2462</name>
</gene>
<evidence type="ECO:0000313" key="2">
    <source>
        <dbReference type="EMBL" id="BAZ94834.1"/>
    </source>
</evidence>
<feature type="domain" description="DSBA-like thioredoxin" evidence="1">
    <location>
        <begin position="10"/>
        <end position="199"/>
    </location>
</feature>
<dbReference type="GO" id="GO:0016853">
    <property type="term" value="F:isomerase activity"/>
    <property type="evidence" value="ECO:0007669"/>
    <property type="project" value="UniProtKB-KW"/>
</dbReference>
<keyword evidence="2" id="KW-0413">Isomerase</keyword>
<dbReference type="RefSeq" id="WP_096366887.1">
    <property type="nucleotide sequence ID" value="NZ_AP018052.1"/>
</dbReference>
<dbReference type="Gene3D" id="3.40.30.10">
    <property type="entry name" value="Glutaredoxin"/>
    <property type="match status" value="1"/>
</dbReference>
<dbReference type="Pfam" id="PF01323">
    <property type="entry name" value="DSBA"/>
    <property type="match status" value="1"/>
</dbReference>
<dbReference type="GO" id="GO:0016491">
    <property type="term" value="F:oxidoreductase activity"/>
    <property type="evidence" value="ECO:0007669"/>
    <property type="project" value="InterPro"/>
</dbReference>
<dbReference type="OrthoDB" id="9799122at2"/>
<name>A0A1Z4VUG9_9GAMM</name>
<proteinExistence type="predicted"/>
<reference evidence="2 3" key="1">
    <citation type="submission" date="2017-05" db="EMBL/GenBank/DDBJ databases">
        <title>Thiocyanate degradation by Thiohalobacter thiocyanaticus FOKN1.</title>
        <authorList>
            <person name="Oshiki M."/>
            <person name="Fukushima T."/>
            <person name="Kawano S."/>
            <person name="Nakagawa J."/>
        </authorList>
    </citation>
    <scope>NUCLEOTIDE SEQUENCE [LARGE SCALE GENOMIC DNA]</scope>
    <source>
        <strain evidence="2 3">FOKN1</strain>
    </source>
</reference>
<organism evidence="2 3">
    <name type="scientific">Thiohalobacter thiocyanaticus</name>
    <dbReference type="NCBI Taxonomy" id="585455"/>
    <lineage>
        <taxon>Bacteria</taxon>
        <taxon>Pseudomonadati</taxon>
        <taxon>Pseudomonadota</taxon>
        <taxon>Gammaproteobacteria</taxon>
        <taxon>Thiohalobacterales</taxon>
        <taxon>Thiohalobacteraceae</taxon>
        <taxon>Thiohalobacter</taxon>
    </lineage>
</organism>
<dbReference type="Proteomes" id="UP000218765">
    <property type="component" value="Chromosome"/>
</dbReference>
<dbReference type="InterPro" id="IPR036249">
    <property type="entry name" value="Thioredoxin-like_sf"/>
</dbReference>
<dbReference type="PANTHER" id="PTHR13887:SF41">
    <property type="entry name" value="THIOREDOXIN SUPERFAMILY PROTEIN"/>
    <property type="match status" value="1"/>
</dbReference>
<dbReference type="SUPFAM" id="SSF52833">
    <property type="entry name" value="Thioredoxin-like"/>
    <property type="match status" value="1"/>
</dbReference>
<dbReference type="EMBL" id="AP018052">
    <property type="protein sequence ID" value="BAZ94834.1"/>
    <property type="molecule type" value="Genomic_DNA"/>
</dbReference>
<sequence length="209" mass="23497">MTDARRELLVTAFSDYICPFCYVGDARLNRLRESFRVKINWCLLEIHPETPAEGRPVSELGYDPETWEQLMAALDVLAAEEGLEFAEHSFTANSHQALLLAEAAKELGAASFYPLHRALFEAFLRDGRNLGDEAVLRAIIEEQGLEQSLGDQAWSDPRFEDNLKRYRLAAAQLEVRATPTFFVGTHRLDGAVPFDELWQAAQLAADEPS</sequence>
<evidence type="ECO:0000259" key="1">
    <source>
        <dbReference type="Pfam" id="PF01323"/>
    </source>
</evidence>
<dbReference type="AlphaFoldDB" id="A0A1Z4VUG9"/>
<protein>
    <submittedName>
        <fullName evidence="2">Dithiol-disulfide isomerase</fullName>
    </submittedName>
</protein>
<dbReference type="PANTHER" id="PTHR13887">
    <property type="entry name" value="GLUTATHIONE S-TRANSFERASE KAPPA"/>
    <property type="match status" value="1"/>
</dbReference>
<keyword evidence="3" id="KW-1185">Reference proteome</keyword>
<accession>A0A1Z4VUG9</accession>
<dbReference type="InterPro" id="IPR001853">
    <property type="entry name" value="DSBA-like_thioredoxin_dom"/>
</dbReference>
<dbReference type="KEGG" id="ttc:FOKN1_2462"/>
<evidence type="ECO:0000313" key="3">
    <source>
        <dbReference type="Proteomes" id="UP000218765"/>
    </source>
</evidence>